<dbReference type="InterPro" id="IPR052518">
    <property type="entry name" value="CHR_Transporter"/>
</dbReference>
<sequence>MRCCALAHSTPAAPMPSSPAAAHHRPHSLGELFLTFTVLALQGFGGVLAVAQRELVERKGWLSREEFLDTYSFSQLLPGPNVVNMALMLGDRFFGWRGALTALAGMMAAPLLIVLVLAASYGRFAEHEMVAGALRGMGAVAAGLMVAMAVRLAASLRSNPAGMVACAALVVATVVAMAVLRLPLLWILGGLGGLGWALAHWQLRRAERQR</sequence>
<comment type="subcellular location">
    <subcellularLocation>
        <location evidence="1">Cell membrane</location>
        <topology evidence="1">Multi-pass membrane protein</topology>
    </subcellularLocation>
</comment>
<dbReference type="Proteomes" id="UP000241193">
    <property type="component" value="Unassembled WGS sequence"/>
</dbReference>
<organism evidence="8 9">
    <name type="scientific">Pseudothauera lacus</name>
    <dbReference type="NCBI Taxonomy" id="2136175"/>
    <lineage>
        <taxon>Bacteria</taxon>
        <taxon>Pseudomonadati</taxon>
        <taxon>Pseudomonadota</taxon>
        <taxon>Betaproteobacteria</taxon>
        <taxon>Rhodocyclales</taxon>
        <taxon>Zoogloeaceae</taxon>
        <taxon>Pseudothauera</taxon>
    </lineage>
</organism>
<evidence type="ECO:0000256" key="1">
    <source>
        <dbReference type="ARBA" id="ARBA00004651"/>
    </source>
</evidence>
<keyword evidence="5 7" id="KW-1133">Transmembrane helix</keyword>
<feature type="transmembrane region" description="Helical" evidence="7">
    <location>
        <begin position="32"/>
        <end position="51"/>
    </location>
</feature>
<evidence type="ECO:0000256" key="5">
    <source>
        <dbReference type="ARBA" id="ARBA00022989"/>
    </source>
</evidence>
<gene>
    <name evidence="8" type="ORF">C8261_14935</name>
</gene>
<protein>
    <submittedName>
        <fullName evidence="8">Chromate transporter</fullName>
    </submittedName>
</protein>
<accession>A0A2T4ICA0</accession>
<dbReference type="PANTHER" id="PTHR43663:SF1">
    <property type="entry name" value="CHROMATE TRANSPORTER"/>
    <property type="match status" value="1"/>
</dbReference>
<dbReference type="GO" id="GO:0005886">
    <property type="term" value="C:plasma membrane"/>
    <property type="evidence" value="ECO:0007669"/>
    <property type="project" value="UniProtKB-SubCell"/>
</dbReference>
<keyword evidence="4 7" id="KW-0812">Transmembrane</keyword>
<keyword evidence="3" id="KW-1003">Cell membrane</keyword>
<feature type="transmembrane region" description="Helical" evidence="7">
    <location>
        <begin position="133"/>
        <end position="154"/>
    </location>
</feature>
<reference evidence="8 9" key="1">
    <citation type="submission" date="2018-03" db="EMBL/GenBank/DDBJ databases">
        <authorList>
            <person name="Keele B.F."/>
        </authorList>
    </citation>
    <scope>NUCLEOTIDE SEQUENCE [LARGE SCALE GENOMIC DNA]</scope>
    <source>
        <strain evidence="8 9">D20</strain>
    </source>
</reference>
<feature type="transmembrane region" description="Helical" evidence="7">
    <location>
        <begin position="185"/>
        <end position="203"/>
    </location>
</feature>
<dbReference type="OrthoDB" id="8596378at2"/>
<proteinExistence type="inferred from homology"/>
<name>A0A2T4ICA0_9RHOO</name>
<keyword evidence="6 7" id="KW-0472">Membrane</keyword>
<reference evidence="8 9" key="2">
    <citation type="submission" date="2018-04" db="EMBL/GenBank/DDBJ databases">
        <title>Thauera lacus sp. nov., isolated from an saline lake in Inner Mongolia, China.</title>
        <authorList>
            <person name="Liang Q.-Y."/>
        </authorList>
    </citation>
    <scope>NUCLEOTIDE SEQUENCE [LARGE SCALE GENOMIC DNA]</scope>
    <source>
        <strain evidence="8 9">D20</strain>
    </source>
</reference>
<dbReference type="Pfam" id="PF02417">
    <property type="entry name" value="Chromate_transp"/>
    <property type="match status" value="1"/>
</dbReference>
<dbReference type="EMBL" id="PZKC01000014">
    <property type="protein sequence ID" value="PTD95368.1"/>
    <property type="molecule type" value="Genomic_DNA"/>
</dbReference>
<evidence type="ECO:0000256" key="4">
    <source>
        <dbReference type="ARBA" id="ARBA00022692"/>
    </source>
</evidence>
<comment type="similarity">
    <text evidence="2">Belongs to the chromate ion transporter (CHR) (TC 2.A.51) family.</text>
</comment>
<dbReference type="AlphaFoldDB" id="A0A2T4ICA0"/>
<dbReference type="InterPro" id="IPR003370">
    <property type="entry name" value="Chromate_transpt"/>
</dbReference>
<comment type="caution">
    <text evidence="8">The sequence shown here is derived from an EMBL/GenBank/DDBJ whole genome shotgun (WGS) entry which is preliminary data.</text>
</comment>
<feature type="transmembrane region" description="Helical" evidence="7">
    <location>
        <begin position="161"/>
        <end position="179"/>
    </location>
</feature>
<feature type="transmembrane region" description="Helical" evidence="7">
    <location>
        <begin position="98"/>
        <end position="121"/>
    </location>
</feature>
<evidence type="ECO:0000313" key="9">
    <source>
        <dbReference type="Proteomes" id="UP000241193"/>
    </source>
</evidence>
<evidence type="ECO:0000256" key="2">
    <source>
        <dbReference type="ARBA" id="ARBA00005262"/>
    </source>
</evidence>
<evidence type="ECO:0000256" key="3">
    <source>
        <dbReference type="ARBA" id="ARBA00022475"/>
    </source>
</evidence>
<keyword evidence="9" id="KW-1185">Reference proteome</keyword>
<evidence type="ECO:0000256" key="6">
    <source>
        <dbReference type="ARBA" id="ARBA00023136"/>
    </source>
</evidence>
<evidence type="ECO:0000256" key="7">
    <source>
        <dbReference type="SAM" id="Phobius"/>
    </source>
</evidence>
<dbReference type="GO" id="GO:0015109">
    <property type="term" value="F:chromate transmembrane transporter activity"/>
    <property type="evidence" value="ECO:0007669"/>
    <property type="project" value="InterPro"/>
</dbReference>
<dbReference type="PANTHER" id="PTHR43663">
    <property type="entry name" value="CHROMATE TRANSPORT PROTEIN-RELATED"/>
    <property type="match status" value="1"/>
</dbReference>
<evidence type="ECO:0000313" key="8">
    <source>
        <dbReference type="EMBL" id="PTD95368.1"/>
    </source>
</evidence>